<comment type="caution">
    <text evidence="1">The sequence shown here is derived from an EMBL/GenBank/DDBJ whole genome shotgun (WGS) entry which is preliminary data.</text>
</comment>
<evidence type="ECO:0000313" key="2">
    <source>
        <dbReference type="Proteomes" id="UP000243579"/>
    </source>
</evidence>
<gene>
    <name evidence="1" type="ORF">ACHHYP_20805</name>
</gene>
<proteinExistence type="predicted"/>
<dbReference type="Proteomes" id="UP000243579">
    <property type="component" value="Unassembled WGS sequence"/>
</dbReference>
<evidence type="ECO:0000313" key="1">
    <source>
        <dbReference type="EMBL" id="OQR82265.1"/>
    </source>
</evidence>
<dbReference type="EMBL" id="JNBR01002525">
    <property type="protein sequence ID" value="OQR82265.1"/>
    <property type="molecule type" value="Genomic_DNA"/>
</dbReference>
<dbReference type="AlphaFoldDB" id="A0A1V9Y954"/>
<keyword evidence="2" id="KW-1185">Reference proteome</keyword>
<name>A0A1V9Y954_ACHHY</name>
<organism evidence="1 2">
    <name type="scientific">Achlya hypogyna</name>
    <name type="common">Oomycete</name>
    <name type="synonym">Protoachlya hypogyna</name>
    <dbReference type="NCBI Taxonomy" id="1202772"/>
    <lineage>
        <taxon>Eukaryota</taxon>
        <taxon>Sar</taxon>
        <taxon>Stramenopiles</taxon>
        <taxon>Oomycota</taxon>
        <taxon>Saprolegniomycetes</taxon>
        <taxon>Saprolegniales</taxon>
        <taxon>Achlyaceae</taxon>
        <taxon>Achlya</taxon>
    </lineage>
</organism>
<accession>A0A1V9Y954</accession>
<reference evidence="1 2" key="1">
    <citation type="journal article" date="2014" name="Genome Biol. Evol.">
        <title>The secreted proteins of Achlya hypogyna and Thraustotheca clavata identify the ancestral oomycete secretome and reveal gene acquisitions by horizontal gene transfer.</title>
        <authorList>
            <person name="Misner I."/>
            <person name="Blouin N."/>
            <person name="Leonard G."/>
            <person name="Richards T.A."/>
            <person name="Lane C.E."/>
        </authorList>
    </citation>
    <scope>NUCLEOTIDE SEQUENCE [LARGE SCALE GENOMIC DNA]</scope>
    <source>
        <strain evidence="1 2">ATCC 48635</strain>
    </source>
</reference>
<sequence>MAQAMLRQEQQPAVSHIIAAMLGRKMALVQKVWSDFCSGDRNKHFQLIKLVWGVVKGAVGHQYTKDTTIQDVRVYALTPRSWLLVTRAELYGYIMTEVDMPNDD</sequence>
<protein>
    <submittedName>
        <fullName evidence="1">Uncharacterized protein</fullName>
    </submittedName>
</protein>